<keyword evidence="2" id="KW-0812">Transmembrane</keyword>
<evidence type="ECO:0000313" key="4">
    <source>
        <dbReference type="Proteomes" id="UP001595955"/>
    </source>
</evidence>
<evidence type="ECO:0000256" key="1">
    <source>
        <dbReference type="SAM" id="MobiDB-lite"/>
    </source>
</evidence>
<accession>A0ABV9D7G1</accession>
<feature type="region of interest" description="Disordered" evidence="1">
    <location>
        <begin position="1"/>
        <end position="30"/>
    </location>
</feature>
<feature type="transmembrane region" description="Helical" evidence="2">
    <location>
        <begin position="265"/>
        <end position="289"/>
    </location>
</feature>
<keyword evidence="2" id="KW-0472">Membrane</keyword>
<organism evidence="3 4">
    <name type="scientific">Georgenia faecalis</name>
    <dbReference type="NCBI Taxonomy" id="2483799"/>
    <lineage>
        <taxon>Bacteria</taxon>
        <taxon>Bacillati</taxon>
        <taxon>Actinomycetota</taxon>
        <taxon>Actinomycetes</taxon>
        <taxon>Micrococcales</taxon>
        <taxon>Bogoriellaceae</taxon>
        <taxon>Georgenia</taxon>
    </lineage>
</organism>
<comment type="caution">
    <text evidence="3">The sequence shown here is derived from an EMBL/GenBank/DDBJ whole genome shotgun (WGS) entry which is preliminary data.</text>
</comment>
<feature type="transmembrane region" description="Helical" evidence="2">
    <location>
        <begin position="195"/>
        <end position="217"/>
    </location>
</feature>
<proteinExistence type="predicted"/>
<protein>
    <recommendedName>
        <fullName evidence="5">DUF998 domain-containing protein</fullName>
    </recommendedName>
</protein>
<evidence type="ECO:0008006" key="5">
    <source>
        <dbReference type="Google" id="ProtNLM"/>
    </source>
</evidence>
<feature type="transmembrane region" description="Helical" evidence="2">
    <location>
        <begin position="51"/>
        <end position="70"/>
    </location>
</feature>
<feature type="transmembrane region" description="Helical" evidence="2">
    <location>
        <begin position="116"/>
        <end position="136"/>
    </location>
</feature>
<keyword evidence="2" id="KW-1133">Transmembrane helix</keyword>
<reference evidence="4" key="1">
    <citation type="journal article" date="2019" name="Int. J. Syst. Evol. Microbiol.">
        <title>The Global Catalogue of Microorganisms (GCM) 10K type strain sequencing project: providing services to taxonomists for standard genome sequencing and annotation.</title>
        <authorList>
            <consortium name="The Broad Institute Genomics Platform"/>
            <consortium name="The Broad Institute Genome Sequencing Center for Infectious Disease"/>
            <person name="Wu L."/>
            <person name="Ma J."/>
        </authorList>
    </citation>
    <scope>NUCLEOTIDE SEQUENCE [LARGE SCALE GENOMIC DNA]</scope>
    <source>
        <strain evidence="4">JCM 3369</strain>
    </source>
</reference>
<name>A0ABV9D7G1_9MICO</name>
<sequence>MAKGSRTTAGGATGARHPRTPASGATGVPGTAPRAVVVADVAGTTYRHLRLAVVALAVLLLVALATEILADGGRERFGSISGYYYSPVRDVLVGSLVATGVVLLAIRGRRGWEETLLTVAGMLAPVVALVPTPVAADRADGGCPAGATRCLPPGAAESVESSVLALIVVGALVLAATVVGAVVGAARGWPWRDFAAWGPLVTASLVWAAAAVSFWLARDAFLAVGHYAAAVAFFACTAALAYVNGRRVAARQGVPLMPAAAYARCYRAISALMALTLVAAGAYYLVTWWADREAWSATVFTAELVLVVLFTVFWGLQTAENWRAEAVIEEAGGGAPAA</sequence>
<feature type="transmembrane region" description="Helical" evidence="2">
    <location>
        <begin position="163"/>
        <end position="183"/>
    </location>
</feature>
<evidence type="ECO:0000313" key="3">
    <source>
        <dbReference type="EMBL" id="MFC4553954.1"/>
    </source>
</evidence>
<feature type="transmembrane region" description="Helical" evidence="2">
    <location>
        <begin position="223"/>
        <end position="244"/>
    </location>
</feature>
<feature type="transmembrane region" description="Helical" evidence="2">
    <location>
        <begin position="295"/>
        <end position="316"/>
    </location>
</feature>
<gene>
    <name evidence="3" type="ORF">ACFO3F_01715</name>
</gene>
<dbReference type="RefSeq" id="WP_122823175.1">
    <property type="nucleotide sequence ID" value="NZ_CP033325.1"/>
</dbReference>
<evidence type="ECO:0000256" key="2">
    <source>
        <dbReference type="SAM" id="Phobius"/>
    </source>
</evidence>
<dbReference type="EMBL" id="JBHSGF010000001">
    <property type="protein sequence ID" value="MFC4553954.1"/>
    <property type="molecule type" value="Genomic_DNA"/>
</dbReference>
<dbReference type="Proteomes" id="UP001595955">
    <property type="component" value="Unassembled WGS sequence"/>
</dbReference>
<keyword evidence="4" id="KW-1185">Reference proteome</keyword>
<feature type="transmembrane region" description="Helical" evidence="2">
    <location>
        <begin position="82"/>
        <end position="104"/>
    </location>
</feature>